<feature type="transmembrane region" description="Helical" evidence="9">
    <location>
        <begin position="337"/>
        <end position="358"/>
    </location>
</feature>
<dbReference type="EMBL" id="JACETU010000011">
    <property type="protein sequence ID" value="KAF7416306.1"/>
    <property type="molecule type" value="Genomic_DNA"/>
</dbReference>
<keyword evidence="9" id="KW-0812">Transmembrane</keyword>
<dbReference type="GO" id="GO:0004497">
    <property type="term" value="F:monooxygenase activity"/>
    <property type="evidence" value="ECO:0007669"/>
    <property type="project" value="UniProtKB-KW"/>
</dbReference>
<evidence type="ECO:0000256" key="1">
    <source>
        <dbReference type="ARBA" id="ARBA00001971"/>
    </source>
</evidence>
<dbReference type="InterPro" id="IPR050121">
    <property type="entry name" value="Cytochrome_P450_monoxygenase"/>
</dbReference>
<evidence type="ECO:0000256" key="3">
    <source>
        <dbReference type="ARBA" id="ARBA00010617"/>
    </source>
</evidence>
<keyword evidence="6 8" id="KW-0408">Iron</keyword>
<proteinExistence type="inferred from homology"/>
<dbReference type="PRINTS" id="PR00385">
    <property type="entry name" value="P450"/>
</dbReference>
<name>A0A8H7DKK8_PLEOS</name>
<comment type="pathway">
    <text evidence="2">Secondary metabolite biosynthesis.</text>
</comment>
<dbReference type="InterPro" id="IPR001128">
    <property type="entry name" value="Cyt_P450"/>
</dbReference>
<organism evidence="10 11">
    <name type="scientific">Pleurotus ostreatus</name>
    <name type="common">Oyster mushroom</name>
    <name type="synonym">White-rot fungus</name>
    <dbReference type="NCBI Taxonomy" id="5322"/>
    <lineage>
        <taxon>Eukaryota</taxon>
        <taxon>Fungi</taxon>
        <taxon>Dikarya</taxon>
        <taxon>Basidiomycota</taxon>
        <taxon>Agaricomycotina</taxon>
        <taxon>Agaricomycetes</taxon>
        <taxon>Agaricomycetidae</taxon>
        <taxon>Agaricales</taxon>
        <taxon>Pleurotineae</taxon>
        <taxon>Pleurotaceae</taxon>
        <taxon>Pleurotus</taxon>
    </lineage>
</organism>
<keyword evidence="5" id="KW-0560">Oxidoreductase</keyword>
<dbReference type="PRINTS" id="PR00463">
    <property type="entry name" value="EP450I"/>
</dbReference>
<dbReference type="Pfam" id="PF00067">
    <property type="entry name" value="p450"/>
    <property type="match status" value="1"/>
</dbReference>
<dbReference type="PANTHER" id="PTHR24305">
    <property type="entry name" value="CYTOCHROME P450"/>
    <property type="match status" value="1"/>
</dbReference>
<keyword evidence="11" id="KW-1185">Reference proteome</keyword>
<feature type="binding site" description="axial binding residue" evidence="8">
    <location>
        <position position="485"/>
    </location>
    <ligand>
        <name>heme</name>
        <dbReference type="ChEBI" id="CHEBI:30413"/>
    </ligand>
    <ligandPart>
        <name>Fe</name>
        <dbReference type="ChEBI" id="CHEBI:18248"/>
    </ligandPart>
</feature>
<dbReference type="InterPro" id="IPR036396">
    <property type="entry name" value="Cyt_P450_sf"/>
</dbReference>
<dbReference type="CDD" id="cd11061">
    <property type="entry name" value="CYP67-like"/>
    <property type="match status" value="1"/>
</dbReference>
<dbReference type="Gene3D" id="1.10.630.10">
    <property type="entry name" value="Cytochrome P450"/>
    <property type="match status" value="1"/>
</dbReference>
<keyword evidence="8" id="KW-0349">Heme</keyword>
<evidence type="ECO:0000256" key="6">
    <source>
        <dbReference type="ARBA" id="ARBA00023004"/>
    </source>
</evidence>
<feature type="transmembrane region" description="Helical" evidence="9">
    <location>
        <begin position="60"/>
        <end position="81"/>
    </location>
</feature>
<evidence type="ECO:0000256" key="2">
    <source>
        <dbReference type="ARBA" id="ARBA00005179"/>
    </source>
</evidence>
<dbReference type="GO" id="GO:0005506">
    <property type="term" value="F:iron ion binding"/>
    <property type="evidence" value="ECO:0007669"/>
    <property type="project" value="InterPro"/>
</dbReference>
<gene>
    <name evidence="10" type="ORF">PC9H_002571</name>
</gene>
<dbReference type="GeneID" id="59372412"/>
<keyword evidence="9" id="KW-1133">Transmembrane helix</keyword>
<evidence type="ECO:0000256" key="5">
    <source>
        <dbReference type="ARBA" id="ARBA00023002"/>
    </source>
</evidence>
<dbReference type="PANTHER" id="PTHR24305:SF187">
    <property type="entry name" value="P450, PUTATIVE (EUROFUNG)-RELATED"/>
    <property type="match status" value="1"/>
</dbReference>
<dbReference type="GO" id="GO:0020037">
    <property type="term" value="F:heme binding"/>
    <property type="evidence" value="ECO:0007669"/>
    <property type="project" value="InterPro"/>
</dbReference>
<comment type="cofactor">
    <cofactor evidence="1 8">
        <name>heme</name>
        <dbReference type="ChEBI" id="CHEBI:30413"/>
    </cofactor>
</comment>
<keyword evidence="9" id="KW-0472">Membrane</keyword>
<keyword evidence="4 8" id="KW-0479">Metal-binding</keyword>
<evidence type="ECO:0008006" key="12">
    <source>
        <dbReference type="Google" id="ProtNLM"/>
    </source>
</evidence>
<dbReference type="RefSeq" id="XP_036625853.1">
    <property type="nucleotide sequence ID" value="XM_036772207.1"/>
</dbReference>
<dbReference type="SUPFAM" id="SSF48264">
    <property type="entry name" value="Cytochrome P450"/>
    <property type="match status" value="1"/>
</dbReference>
<dbReference type="Proteomes" id="UP000623687">
    <property type="component" value="Unassembled WGS sequence"/>
</dbReference>
<reference evidence="10" key="1">
    <citation type="submission" date="2019-07" db="EMBL/GenBank/DDBJ databases">
        <authorList>
            <person name="Palmer J.M."/>
        </authorList>
    </citation>
    <scope>NUCLEOTIDE SEQUENCE</scope>
    <source>
        <strain evidence="10">PC9</strain>
    </source>
</reference>
<evidence type="ECO:0000256" key="7">
    <source>
        <dbReference type="ARBA" id="ARBA00023033"/>
    </source>
</evidence>
<protein>
    <recommendedName>
        <fullName evidence="12">Cytochrome P450</fullName>
    </recommendedName>
</protein>
<dbReference type="VEuPathDB" id="FungiDB:PC9H_002571"/>
<evidence type="ECO:0000256" key="8">
    <source>
        <dbReference type="PIRSR" id="PIRSR602401-1"/>
    </source>
</evidence>
<dbReference type="OrthoDB" id="6692864at2759"/>
<comment type="similarity">
    <text evidence="3">Belongs to the cytochrome P450 family.</text>
</comment>
<keyword evidence="7" id="KW-0503">Monooxygenase</keyword>
<evidence type="ECO:0000256" key="9">
    <source>
        <dbReference type="SAM" id="Phobius"/>
    </source>
</evidence>
<accession>A0A8H7DKK8</accession>
<comment type="caution">
    <text evidence="10">The sequence shown here is derived from an EMBL/GenBank/DDBJ whole genome shotgun (WGS) entry which is preliminary data.</text>
</comment>
<dbReference type="GO" id="GO:0016705">
    <property type="term" value="F:oxidoreductase activity, acting on paired donors, with incorporation or reduction of molecular oxygen"/>
    <property type="evidence" value="ECO:0007669"/>
    <property type="project" value="InterPro"/>
</dbReference>
<evidence type="ECO:0000313" key="10">
    <source>
        <dbReference type="EMBL" id="KAF7416306.1"/>
    </source>
</evidence>
<evidence type="ECO:0000313" key="11">
    <source>
        <dbReference type="Proteomes" id="UP000623687"/>
    </source>
</evidence>
<dbReference type="AlphaFoldDB" id="A0A8H7DKK8"/>
<evidence type="ECO:0000256" key="4">
    <source>
        <dbReference type="ARBA" id="ARBA00022723"/>
    </source>
</evidence>
<dbReference type="InterPro" id="IPR002401">
    <property type="entry name" value="Cyt_P450_E_grp-I"/>
</dbReference>
<sequence length="543" mass="60785">MMPCLIPIVLPGVAGIATHLLFSVYEPRQPLVPTALSLLEPPVFMYLACRCFSVDTPWYFVPLAYLSFFVAMSASVVLYRLSPAHPLAEFPGPRIAKISKLWAAYLTWTGRQHLYNKKLHDQYGPFVRTGPNELSIADADAVVPVLGSQGLPKGKYYDARQDPTAPRNLIILRGEEHTARRRLWNRGMSGDSLREYEGLISERAHELVERLAGLEGPVDFSKWLSFFSFDFMGDMAFGSGFGMIQDGKDSKGLWKALEDFMHAAAVVSHVPWASCFIQKIPYVARGLTKLRKIGVSCATNRIKSGSKIKDLWYHLTDEAGRERQEPNLANVVADGTVAIVAGADTVATAVICLFYYLLSNRPMLERLRREVDSVYPQGENAMDTSKHADMPYLSACISETLRVLPPVPTNGSRRVPAGSGGRVIAGRVVPENTEVYVPAFSLHRSSRYFSPCPDIFWPDRWLSKEHTESFNPNAYIPFSYGPANCVGRNLAKREIMMLSSLLIQTFDMKFEEGFDPSTWEEKLHDHLVLTRASLPVVLTPRYV</sequence>